<organism evidence="2 3">
    <name type="scientific">Subtercola vilae</name>
    <dbReference type="NCBI Taxonomy" id="2056433"/>
    <lineage>
        <taxon>Bacteria</taxon>
        <taxon>Bacillati</taxon>
        <taxon>Actinomycetota</taxon>
        <taxon>Actinomycetes</taxon>
        <taxon>Micrococcales</taxon>
        <taxon>Microbacteriaceae</taxon>
        <taxon>Subtercola</taxon>
    </lineage>
</organism>
<name>A0A4T2BVU0_9MICO</name>
<reference evidence="2 3" key="1">
    <citation type="journal article" date="2019" name="Microorganisms">
        <title>Systematic Affiliation and Genome Analysis of Subtercola vilae DB165(T) with Particular Emphasis on Cold Adaptation of an Isolate from a High-Altitude Cold Volcano Lake.</title>
        <authorList>
            <person name="Villalobos A.S."/>
            <person name="Wiese J."/>
            <person name="Imhoff J.F."/>
            <person name="Dorador C."/>
            <person name="Keller A."/>
            <person name="Hentschel U."/>
        </authorList>
    </citation>
    <scope>NUCLEOTIDE SEQUENCE [LARGE SCALE GENOMIC DNA]</scope>
    <source>
        <strain evidence="2 3">DB165</strain>
    </source>
</reference>
<protein>
    <submittedName>
        <fullName evidence="2">Cupin domain-containing protein</fullName>
    </submittedName>
</protein>
<dbReference type="InterPro" id="IPR014710">
    <property type="entry name" value="RmlC-like_jellyroll"/>
</dbReference>
<accession>A0A4T2BVU0</accession>
<dbReference type="InterPro" id="IPR011051">
    <property type="entry name" value="RmlC_Cupin_sf"/>
</dbReference>
<dbReference type="EMBL" id="QYRT01000018">
    <property type="protein sequence ID" value="TIH35637.1"/>
    <property type="molecule type" value="Genomic_DNA"/>
</dbReference>
<comment type="caution">
    <text evidence="2">The sequence shown here is derived from an EMBL/GenBank/DDBJ whole genome shotgun (WGS) entry which is preliminary data.</text>
</comment>
<dbReference type="SUPFAM" id="SSF51182">
    <property type="entry name" value="RmlC-like cupins"/>
    <property type="match status" value="1"/>
</dbReference>
<dbReference type="Pfam" id="PF07883">
    <property type="entry name" value="Cupin_2"/>
    <property type="match status" value="1"/>
</dbReference>
<feature type="domain" description="Cupin type-2" evidence="1">
    <location>
        <begin position="41"/>
        <end position="92"/>
    </location>
</feature>
<gene>
    <name evidence="2" type="ORF">D4765_10590</name>
</gene>
<sequence>MHQARWAPLRQNQSMPEPIVRLTLLQQPLDNRALGAVHIRRITLQPNVAGGAHHHNTPVFGSVESGSVVFQVDGGAETILRAGDVFYEPADVLIDRFDATAEGVTFLGYFLAAPNQSPELIPGSPETHHHDRITQS</sequence>
<proteinExistence type="predicted"/>
<dbReference type="InterPro" id="IPR013096">
    <property type="entry name" value="Cupin_2"/>
</dbReference>
<dbReference type="AlphaFoldDB" id="A0A4T2BVU0"/>
<keyword evidence="3" id="KW-1185">Reference proteome</keyword>
<dbReference type="Gene3D" id="2.60.120.10">
    <property type="entry name" value="Jelly Rolls"/>
    <property type="match status" value="1"/>
</dbReference>
<evidence type="ECO:0000313" key="2">
    <source>
        <dbReference type="EMBL" id="TIH35637.1"/>
    </source>
</evidence>
<evidence type="ECO:0000259" key="1">
    <source>
        <dbReference type="Pfam" id="PF07883"/>
    </source>
</evidence>
<dbReference type="Proteomes" id="UP000306192">
    <property type="component" value="Unassembled WGS sequence"/>
</dbReference>
<evidence type="ECO:0000313" key="3">
    <source>
        <dbReference type="Proteomes" id="UP000306192"/>
    </source>
</evidence>